<dbReference type="EMBL" id="BOQE01000001">
    <property type="protein sequence ID" value="GIM48141.1"/>
    <property type="molecule type" value="Genomic_DNA"/>
</dbReference>
<dbReference type="InterPro" id="IPR007698">
    <property type="entry name" value="AlaDH/PNT_NAD(H)-bd"/>
</dbReference>
<evidence type="ECO:0000256" key="5">
    <source>
        <dbReference type="ARBA" id="ARBA00023027"/>
    </source>
</evidence>
<evidence type="ECO:0000259" key="10">
    <source>
        <dbReference type="SMART" id="SM01002"/>
    </source>
</evidence>
<dbReference type="Pfam" id="PF05222">
    <property type="entry name" value="AlaDh_PNT_N"/>
    <property type="match status" value="1"/>
</dbReference>
<dbReference type="InterPro" id="IPR007886">
    <property type="entry name" value="AlaDH/PNT_N"/>
</dbReference>
<dbReference type="InterPro" id="IPR036291">
    <property type="entry name" value="NAD(P)-bd_dom_sf"/>
</dbReference>
<feature type="binding site" evidence="8">
    <location>
        <position position="15"/>
    </location>
    <ligand>
        <name>substrate</name>
    </ligand>
</feature>
<accession>A0AAV4LK39</accession>
<feature type="active site" description="Proton donor/acceptor" evidence="7">
    <location>
        <position position="96"/>
    </location>
</feature>
<feature type="binding site" evidence="8">
    <location>
        <position position="75"/>
    </location>
    <ligand>
        <name>substrate</name>
    </ligand>
</feature>
<dbReference type="GO" id="GO:0000166">
    <property type="term" value="F:nucleotide binding"/>
    <property type="evidence" value="ECO:0007669"/>
    <property type="project" value="UniProtKB-KW"/>
</dbReference>
<evidence type="ECO:0000313" key="13">
    <source>
        <dbReference type="Proteomes" id="UP001057291"/>
    </source>
</evidence>
<organism evidence="12 13">
    <name type="scientific">Collibacillus ludicampi</name>
    <dbReference type="NCBI Taxonomy" id="2771369"/>
    <lineage>
        <taxon>Bacteria</taxon>
        <taxon>Bacillati</taxon>
        <taxon>Bacillota</taxon>
        <taxon>Bacilli</taxon>
        <taxon>Bacillales</taxon>
        <taxon>Alicyclobacillaceae</taxon>
        <taxon>Collibacillus</taxon>
    </lineage>
</organism>
<comment type="catalytic activity">
    <reaction evidence="6">
        <text>L-alanine + NAD(+) + H2O = pyruvate + NH4(+) + NADH + H(+)</text>
        <dbReference type="Rhea" id="RHEA:18405"/>
        <dbReference type="ChEBI" id="CHEBI:15361"/>
        <dbReference type="ChEBI" id="CHEBI:15377"/>
        <dbReference type="ChEBI" id="CHEBI:15378"/>
        <dbReference type="ChEBI" id="CHEBI:28938"/>
        <dbReference type="ChEBI" id="CHEBI:57540"/>
        <dbReference type="ChEBI" id="CHEBI:57945"/>
        <dbReference type="ChEBI" id="CHEBI:57972"/>
        <dbReference type="EC" id="1.4.1.1"/>
    </reaction>
</comment>
<dbReference type="GO" id="GO:0000286">
    <property type="term" value="F:alanine dehydrogenase activity"/>
    <property type="evidence" value="ECO:0007669"/>
    <property type="project" value="UniProtKB-UniRule"/>
</dbReference>
<feature type="binding site" evidence="9">
    <location>
        <position position="134"/>
    </location>
    <ligand>
        <name>NAD(+)</name>
        <dbReference type="ChEBI" id="CHEBI:57540"/>
    </ligand>
</feature>
<feature type="domain" description="Alanine dehydrogenase/pyridine nucleotide transhydrogenase N-terminal" evidence="11">
    <location>
        <begin position="4"/>
        <end position="137"/>
    </location>
</feature>
<dbReference type="PIRSF" id="PIRSF000183">
    <property type="entry name" value="Alanine_dh"/>
    <property type="match status" value="1"/>
</dbReference>
<dbReference type="SMART" id="SM01002">
    <property type="entry name" value="AlaDh_PNT_C"/>
    <property type="match status" value="1"/>
</dbReference>
<protein>
    <recommendedName>
        <fullName evidence="3 6">Alanine dehydrogenase</fullName>
        <ecNumber evidence="3 6">1.4.1.1</ecNumber>
    </recommendedName>
</protein>
<feature type="binding site" evidence="9">
    <location>
        <position position="281"/>
    </location>
    <ligand>
        <name>NAD(+)</name>
        <dbReference type="ChEBI" id="CHEBI:57540"/>
    </ligand>
</feature>
<keyword evidence="5 6" id="KW-0520">NAD</keyword>
<feature type="binding site" evidence="9">
    <location>
        <position position="198"/>
    </location>
    <ligand>
        <name>NAD(+)</name>
        <dbReference type="ChEBI" id="CHEBI:57540"/>
    </ligand>
</feature>
<dbReference type="NCBIfam" id="TIGR00518">
    <property type="entry name" value="alaDH"/>
    <property type="match status" value="1"/>
</dbReference>
<dbReference type="EC" id="1.4.1.1" evidence="3 6"/>
<reference evidence="12" key="1">
    <citation type="journal article" date="2023" name="Int. J. Syst. Evol. Microbiol.">
        <title>Collibacillus ludicampi gen. nov., sp. nov., a new soil bacterium of the family Alicyclobacillaceae.</title>
        <authorList>
            <person name="Jojima T."/>
            <person name="Ioku Y."/>
            <person name="Fukuta Y."/>
            <person name="Shirasaka N."/>
            <person name="Matsumura Y."/>
            <person name="Mori M."/>
        </authorList>
    </citation>
    <scope>NUCLEOTIDE SEQUENCE</scope>
    <source>
        <strain evidence="12">TP075</strain>
    </source>
</reference>
<dbReference type="PANTHER" id="PTHR42795">
    <property type="entry name" value="ALANINE DEHYDROGENASE"/>
    <property type="match status" value="1"/>
</dbReference>
<dbReference type="RefSeq" id="WP_282201047.1">
    <property type="nucleotide sequence ID" value="NZ_BOQE01000001.1"/>
</dbReference>
<evidence type="ECO:0000256" key="2">
    <source>
        <dbReference type="ARBA" id="ARBA00005689"/>
    </source>
</evidence>
<keyword evidence="13" id="KW-1185">Reference proteome</keyword>
<dbReference type="GO" id="GO:0005886">
    <property type="term" value="C:plasma membrane"/>
    <property type="evidence" value="ECO:0007669"/>
    <property type="project" value="TreeGrafter"/>
</dbReference>
<comment type="pathway">
    <text evidence="1">Amino-acid degradation; L-alanine degradation via dehydrogenase pathway; NH(3) and pyruvate from L-alanine: step 1/1.</text>
</comment>
<dbReference type="AlphaFoldDB" id="A0AAV4LK39"/>
<feature type="binding site" evidence="9">
    <location>
        <begin position="268"/>
        <end position="271"/>
    </location>
    <ligand>
        <name>NAD(+)</name>
        <dbReference type="ChEBI" id="CHEBI:57540"/>
    </ligand>
</feature>
<gene>
    <name evidence="12" type="ORF">DNHGIG_36900</name>
</gene>
<dbReference type="SUPFAM" id="SSF51735">
    <property type="entry name" value="NAD(P)-binding Rossmann-fold domains"/>
    <property type="match status" value="1"/>
</dbReference>
<feature type="binding site" evidence="9">
    <location>
        <position position="203"/>
    </location>
    <ligand>
        <name>NAD(+)</name>
        <dbReference type="ChEBI" id="CHEBI:57540"/>
    </ligand>
</feature>
<dbReference type="GO" id="GO:0042853">
    <property type="term" value="P:L-alanine catabolic process"/>
    <property type="evidence" value="ECO:0007669"/>
    <property type="project" value="InterPro"/>
</dbReference>
<dbReference type="PANTHER" id="PTHR42795:SF1">
    <property type="entry name" value="ALANINE DEHYDROGENASE"/>
    <property type="match status" value="1"/>
</dbReference>
<dbReference type="Gene3D" id="3.40.50.720">
    <property type="entry name" value="NAD(P)-binding Rossmann-like Domain"/>
    <property type="match status" value="2"/>
</dbReference>
<evidence type="ECO:0000256" key="9">
    <source>
        <dbReference type="PIRSR" id="PIRSR000183-3"/>
    </source>
</evidence>
<dbReference type="InterPro" id="IPR008141">
    <property type="entry name" value="Ala_DH"/>
</dbReference>
<dbReference type="SMART" id="SM01003">
    <property type="entry name" value="AlaDh_PNT_N"/>
    <property type="match status" value="1"/>
</dbReference>
<evidence type="ECO:0000259" key="11">
    <source>
        <dbReference type="SMART" id="SM01003"/>
    </source>
</evidence>
<dbReference type="SUPFAM" id="SSF52283">
    <property type="entry name" value="Formate/glycerate dehydrogenase catalytic domain-like"/>
    <property type="match status" value="1"/>
</dbReference>
<evidence type="ECO:0000256" key="4">
    <source>
        <dbReference type="ARBA" id="ARBA00023002"/>
    </source>
</evidence>
<feature type="domain" description="Alanine dehydrogenase/pyridine nucleotide transhydrogenase NAD(H)-binding" evidence="10">
    <location>
        <begin position="149"/>
        <end position="299"/>
    </location>
</feature>
<evidence type="ECO:0000256" key="6">
    <source>
        <dbReference type="PIRNR" id="PIRNR000183"/>
    </source>
</evidence>
<dbReference type="PROSITE" id="PS00837">
    <property type="entry name" value="ALADH_PNT_2"/>
    <property type="match status" value="1"/>
</dbReference>
<dbReference type="CDD" id="cd05305">
    <property type="entry name" value="L-AlaDH"/>
    <property type="match status" value="1"/>
</dbReference>
<name>A0AAV4LK39_9BACL</name>
<evidence type="ECO:0000313" key="12">
    <source>
        <dbReference type="EMBL" id="GIM48141.1"/>
    </source>
</evidence>
<proteinExistence type="inferred from homology"/>
<dbReference type="InterPro" id="IPR008143">
    <property type="entry name" value="Ala_DH/PNT_CS2"/>
</dbReference>
<dbReference type="FunFam" id="3.40.50.720:FF:000049">
    <property type="entry name" value="Alanine dehydrogenase"/>
    <property type="match status" value="1"/>
</dbReference>
<keyword evidence="4 6" id="KW-0560">Oxidoreductase</keyword>
<dbReference type="Proteomes" id="UP001057291">
    <property type="component" value="Unassembled WGS sequence"/>
</dbReference>
<sequence>MKIGIPKEIKAYENRVAMTPRGVEHLIKKGHQVMVEQGAGVGSGFEDEQYVAVGAEIAMDAKTVYEFADMIVKVKEPLQSEYMMFKKDQILFTYLHLAADQPLTEALMKSGVKAVGYETVELPNGSLPLLEPMSEVAGRMAPQIGAHFLENAHGGRGVLLGGVPGVSPGKVVVIGGGTVGANAVQIALGLGAHVTILDINAERLRWFTSSFRGANLETVMSTPFSIAEAVAKADLVIGAVLIHGAKAPKLVTEEMVKSMKKGSVIVDVAIDQGGSVETIDRVTTHEKPTYEKHGVVHYAVANIPGAVARTSTLALTNVTLPYIELIAENGLEKAIEKNKALQKGVNVYNGEIVYPAVAEAHGLSSSQLKVPMA</sequence>
<feature type="active site" description="Proton donor/acceptor" evidence="7">
    <location>
        <position position="271"/>
    </location>
</feature>
<keyword evidence="9" id="KW-0547">Nucleotide-binding</keyword>
<evidence type="ECO:0000256" key="3">
    <source>
        <dbReference type="ARBA" id="ARBA00012897"/>
    </source>
</evidence>
<evidence type="ECO:0000256" key="7">
    <source>
        <dbReference type="PIRSR" id="PIRSR000183-1"/>
    </source>
</evidence>
<feature type="binding site" evidence="9">
    <location>
        <begin position="240"/>
        <end position="241"/>
    </location>
    <ligand>
        <name>NAD(+)</name>
        <dbReference type="ChEBI" id="CHEBI:57540"/>
    </ligand>
</feature>
<comment type="caution">
    <text evidence="12">The sequence shown here is derived from an EMBL/GenBank/DDBJ whole genome shotgun (WGS) entry which is preliminary data.</text>
</comment>
<comment type="similarity">
    <text evidence="2 6">Belongs to the AlaDH/PNT family.</text>
</comment>
<evidence type="ECO:0000256" key="8">
    <source>
        <dbReference type="PIRSR" id="PIRSR000183-2"/>
    </source>
</evidence>
<feature type="binding site" evidence="9">
    <location>
        <position position="221"/>
    </location>
    <ligand>
        <name>NAD(+)</name>
        <dbReference type="ChEBI" id="CHEBI:57540"/>
    </ligand>
</feature>
<dbReference type="Pfam" id="PF01262">
    <property type="entry name" value="AlaDh_PNT_C"/>
    <property type="match status" value="1"/>
</dbReference>
<evidence type="ECO:0000256" key="1">
    <source>
        <dbReference type="ARBA" id="ARBA00005206"/>
    </source>
</evidence>